<dbReference type="InterPro" id="IPR044770">
    <property type="entry name" value="MFS_spinster-like"/>
</dbReference>
<feature type="transmembrane region" description="Helical" evidence="6">
    <location>
        <begin position="484"/>
        <end position="507"/>
    </location>
</feature>
<dbReference type="Gene3D" id="1.20.1250.20">
    <property type="entry name" value="MFS general substrate transporter like domains"/>
    <property type="match status" value="2"/>
</dbReference>
<feature type="transmembrane region" description="Helical" evidence="6">
    <location>
        <begin position="14"/>
        <end position="31"/>
    </location>
</feature>
<keyword evidence="5 6" id="KW-0472">Membrane</keyword>
<evidence type="ECO:0000256" key="5">
    <source>
        <dbReference type="ARBA" id="ARBA00023136"/>
    </source>
</evidence>
<feature type="transmembrane region" description="Helical" evidence="6">
    <location>
        <begin position="85"/>
        <end position="103"/>
    </location>
</feature>
<dbReference type="InterPro" id="IPR011701">
    <property type="entry name" value="MFS"/>
</dbReference>
<feature type="transmembrane region" description="Helical" evidence="6">
    <location>
        <begin position="384"/>
        <end position="404"/>
    </location>
</feature>
<evidence type="ECO:0000256" key="2">
    <source>
        <dbReference type="ARBA" id="ARBA00022448"/>
    </source>
</evidence>
<feature type="transmembrane region" description="Helical" evidence="6">
    <location>
        <begin position="52"/>
        <end position="73"/>
    </location>
</feature>
<sequence>MNKDNSHSEVGGRYAKFALAILVVVYVFNFIDRQILTILAEEIQADLGISDSGIGFLYGTAFAVFYSIVGIPLGRLADVWTRKNLISIGLATWSFFTVLSGTARSFTALAAFRFGVGIGESSASPSAYSLLSDYFSPRVRTTVLAIYSSGVYIGAGIGLFLGGTIVEYWNATYPDPSLAPLGIKGWQAAFIAVGLPGLLLALVTWQIKEPIRGLSDGIETPKNPTPFKEMFKEMIGLTPFSLIGQENAGRNILINLVIGFLIFSLCYQLVILTGDIAQWIAFGLGCYFITCWIQSLRLRDPAIFSVIFRSKAHLLCLIGFPFIAFVQYAHGAFGPTFYLRNHGVDIGEVGIMLGIFTAVGGLLGIVTGGLLGDKLRKTYPNGRLYIILVVTVMIAPSTLLYIYVENLYHSYFWNFMFSFIGPMWLGLGVSTIADLVLPRMRAVAGAFFILMLSMLGMALGPYLTGEVSDVLIAQGVDDGESIKTALALCTCVLVITIGCLLTACRYLPEEEKNKIEIARSYGEPT</sequence>
<evidence type="ECO:0000313" key="8">
    <source>
        <dbReference type="EMBL" id="SUZ65027.1"/>
    </source>
</evidence>
<dbReference type="Pfam" id="PF07690">
    <property type="entry name" value="MFS_1"/>
    <property type="match status" value="1"/>
</dbReference>
<feature type="transmembrane region" description="Helical" evidence="6">
    <location>
        <begin position="186"/>
        <end position="205"/>
    </location>
</feature>
<gene>
    <name evidence="8" type="ORF">METZ01_LOCUS17881</name>
</gene>
<feature type="transmembrane region" description="Helical" evidence="6">
    <location>
        <begin position="252"/>
        <end position="270"/>
    </location>
</feature>
<comment type="subcellular location">
    <subcellularLocation>
        <location evidence="1">Membrane</location>
        <topology evidence="1">Multi-pass membrane protein</topology>
    </subcellularLocation>
</comment>
<dbReference type="GO" id="GO:0022857">
    <property type="term" value="F:transmembrane transporter activity"/>
    <property type="evidence" value="ECO:0007669"/>
    <property type="project" value="InterPro"/>
</dbReference>
<accession>A0A381PFL8</accession>
<feature type="transmembrane region" description="Helical" evidence="6">
    <location>
        <begin position="314"/>
        <end position="331"/>
    </location>
</feature>
<dbReference type="InterPro" id="IPR036259">
    <property type="entry name" value="MFS_trans_sf"/>
</dbReference>
<feature type="transmembrane region" description="Helical" evidence="6">
    <location>
        <begin position="410"/>
        <end position="430"/>
    </location>
</feature>
<evidence type="ECO:0000256" key="6">
    <source>
        <dbReference type="SAM" id="Phobius"/>
    </source>
</evidence>
<evidence type="ECO:0000256" key="1">
    <source>
        <dbReference type="ARBA" id="ARBA00004141"/>
    </source>
</evidence>
<reference evidence="8" key="1">
    <citation type="submission" date="2018-05" db="EMBL/GenBank/DDBJ databases">
        <authorList>
            <person name="Lanie J.A."/>
            <person name="Ng W.-L."/>
            <person name="Kazmierczak K.M."/>
            <person name="Andrzejewski T.M."/>
            <person name="Davidsen T.M."/>
            <person name="Wayne K.J."/>
            <person name="Tettelin H."/>
            <person name="Glass J.I."/>
            <person name="Rusch D."/>
            <person name="Podicherti R."/>
            <person name="Tsui H.-C.T."/>
            <person name="Winkler M.E."/>
        </authorList>
    </citation>
    <scope>NUCLEOTIDE SEQUENCE</scope>
</reference>
<dbReference type="PANTHER" id="PTHR23505">
    <property type="entry name" value="SPINSTER"/>
    <property type="match status" value="1"/>
</dbReference>
<keyword evidence="4 6" id="KW-1133">Transmembrane helix</keyword>
<dbReference type="InterPro" id="IPR020846">
    <property type="entry name" value="MFS_dom"/>
</dbReference>
<dbReference type="CDD" id="cd17328">
    <property type="entry name" value="MFS_spinster_like"/>
    <property type="match status" value="1"/>
</dbReference>
<proteinExistence type="predicted"/>
<name>A0A381PFL8_9ZZZZ</name>
<organism evidence="8">
    <name type="scientific">marine metagenome</name>
    <dbReference type="NCBI Taxonomy" id="408172"/>
    <lineage>
        <taxon>unclassified sequences</taxon>
        <taxon>metagenomes</taxon>
        <taxon>ecological metagenomes</taxon>
    </lineage>
</organism>
<dbReference type="SUPFAM" id="SSF103473">
    <property type="entry name" value="MFS general substrate transporter"/>
    <property type="match status" value="1"/>
</dbReference>
<dbReference type="AlphaFoldDB" id="A0A381PFL8"/>
<keyword evidence="3 6" id="KW-0812">Transmembrane</keyword>
<feature type="transmembrane region" description="Helical" evidence="6">
    <location>
        <begin position="276"/>
        <end position="293"/>
    </location>
</feature>
<dbReference type="PROSITE" id="PS50850">
    <property type="entry name" value="MFS"/>
    <property type="match status" value="1"/>
</dbReference>
<evidence type="ECO:0000256" key="3">
    <source>
        <dbReference type="ARBA" id="ARBA00022692"/>
    </source>
</evidence>
<protein>
    <recommendedName>
        <fullName evidence="7">Major facilitator superfamily (MFS) profile domain-containing protein</fullName>
    </recommendedName>
</protein>
<dbReference type="PANTHER" id="PTHR23505:SF79">
    <property type="entry name" value="PROTEIN SPINSTER"/>
    <property type="match status" value="1"/>
</dbReference>
<dbReference type="EMBL" id="UINC01000949">
    <property type="protein sequence ID" value="SUZ65027.1"/>
    <property type="molecule type" value="Genomic_DNA"/>
</dbReference>
<feature type="transmembrane region" description="Helical" evidence="6">
    <location>
        <begin position="144"/>
        <end position="166"/>
    </location>
</feature>
<feature type="domain" description="Major facilitator superfamily (MFS) profile" evidence="7">
    <location>
        <begin position="18"/>
        <end position="525"/>
    </location>
</feature>
<feature type="transmembrane region" description="Helical" evidence="6">
    <location>
        <begin position="442"/>
        <end position="464"/>
    </location>
</feature>
<evidence type="ECO:0000259" key="7">
    <source>
        <dbReference type="PROSITE" id="PS50850"/>
    </source>
</evidence>
<keyword evidence="2" id="KW-0813">Transport</keyword>
<feature type="transmembrane region" description="Helical" evidence="6">
    <location>
        <begin position="351"/>
        <end position="372"/>
    </location>
</feature>
<dbReference type="GO" id="GO:0016020">
    <property type="term" value="C:membrane"/>
    <property type="evidence" value="ECO:0007669"/>
    <property type="project" value="UniProtKB-SubCell"/>
</dbReference>
<evidence type="ECO:0000256" key="4">
    <source>
        <dbReference type="ARBA" id="ARBA00022989"/>
    </source>
</evidence>